<organism evidence="1">
    <name type="scientific">Arundo donax</name>
    <name type="common">Giant reed</name>
    <name type="synonym">Donax arundinaceus</name>
    <dbReference type="NCBI Taxonomy" id="35708"/>
    <lineage>
        <taxon>Eukaryota</taxon>
        <taxon>Viridiplantae</taxon>
        <taxon>Streptophyta</taxon>
        <taxon>Embryophyta</taxon>
        <taxon>Tracheophyta</taxon>
        <taxon>Spermatophyta</taxon>
        <taxon>Magnoliopsida</taxon>
        <taxon>Liliopsida</taxon>
        <taxon>Poales</taxon>
        <taxon>Poaceae</taxon>
        <taxon>PACMAD clade</taxon>
        <taxon>Arundinoideae</taxon>
        <taxon>Arundineae</taxon>
        <taxon>Arundo</taxon>
    </lineage>
</organism>
<evidence type="ECO:0000313" key="1">
    <source>
        <dbReference type="EMBL" id="JAD65415.1"/>
    </source>
</evidence>
<proteinExistence type="predicted"/>
<accession>A0A0A9BW65</accession>
<reference evidence="1" key="2">
    <citation type="journal article" date="2015" name="Data Brief">
        <title>Shoot transcriptome of the giant reed, Arundo donax.</title>
        <authorList>
            <person name="Barrero R.A."/>
            <person name="Guerrero F.D."/>
            <person name="Moolhuijzen P."/>
            <person name="Goolsby J.A."/>
            <person name="Tidwell J."/>
            <person name="Bellgard S.E."/>
            <person name="Bellgard M.I."/>
        </authorList>
    </citation>
    <scope>NUCLEOTIDE SEQUENCE</scope>
    <source>
        <tissue evidence="1">Shoot tissue taken approximately 20 cm above the soil surface</tissue>
    </source>
</reference>
<sequence>MTDCRSATIKCNITEVKLYCIQTEGKINRAITKMKAIKRKQLLSWCGNSSSSCKQILLTIVRVGDTGKEKAIDTEEYEVSK</sequence>
<dbReference type="EMBL" id="GBRH01232480">
    <property type="protein sequence ID" value="JAD65415.1"/>
    <property type="molecule type" value="Transcribed_RNA"/>
</dbReference>
<dbReference type="AlphaFoldDB" id="A0A0A9BW65"/>
<reference evidence="1" key="1">
    <citation type="submission" date="2014-09" db="EMBL/GenBank/DDBJ databases">
        <authorList>
            <person name="Magalhaes I.L.F."/>
            <person name="Oliveira U."/>
            <person name="Santos F.R."/>
            <person name="Vidigal T.H.D.A."/>
            <person name="Brescovit A.D."/>
            <person name="Santos A.J."/>
        </authorList>
    </citation>
    <scope>NUCLEOTIDE SEQUENCE</scope>
    <source>
        <tissue evidence="1">Shoot tissue taken approximately 20 cm above the soil surface</tissue>
    </source>
</reference>
<name>A0A0A9BW65_ARUDO</name>
<protein>
    <submittedName>
        <fullName evidence="1">Uncharacterized protein</fullName>
    </submittedName>
</protein>